<evidence type="ECO:0000313" key="2">
    <source>
        <dbReference type="EMBL" id="CAF3659797.1"/>
    </source>
</evidence>
<protein>
    <submittedName>
        <fullName evidence="1">Uncharacterized protein</fullName>
    </submittedName>
</protein>
<sequence length="245" mass="29218">MSPVSTLNGLSNELIICIFGYLKAEENFQSFFDYNDRFRKLVKCYVMHSRRTLDEDIERFSTLHSWYKHLHFVDGGVTFYMVPLKGEQERYNFSPCVSDRIGIHWHFWRQKQMPLVDKRIEQISQKYPIKLNPLFASHGSSNGIFMDDGRNFIRQYYPAQFEALSTTLFCRSYHRIFDLLPFYTDDAKATMQFIYENEPKRLRNMIQEAARCIWKEIQALEDVNLLDIKYTQQTAGFVMQVILHE</sequence>
<dbReference type="Proteomes" id="UP000681722">
    <property type="component" value="Unassembled WGS sequence"/>
</dbReference>
<evidence type="ECO:0000313" key="1">
    <source>
        <dbReference type="EMBL" id="CAF0872554.1"/>
    </source>
</evidence>
<organism evidence="1 3">
    <name type="scientific">Didymodactylos carnosus</name>
    <dbReference type="NCBI Taxonomy" id="1234261"/>
    <lineage>
        <taxon>Eukaryota</taxon>
        <taxon>Metazoa</taxon>
        <taxon>Spiralia</taxon>
        <taxon>Gnathifera</taxon>
        <taxon>Rotifera</taxon>
        <taxon>Eurotatoria</taxon>
        <taxon>Bdelloidea</taxon>
        <taxon>Philodinida</taxon>
        <taxon>Philodinidae</taxon>
        <taxon>Didymodactylos</taxon>
    </lineage>
</organism>
<evidence type="ECO:0000313" key="3">
    <source>
        <dbReference type="Proteomes" id="UP000663829"/>
    </source>
</evidence>
<accession>A0A813XNQ4</accession>
<keyword evidence="3" id="KW-1185">Reference proteome</keyword>
<dbReference type="OrthoDB" id="10035501at2759"/>
<name>A0A813XNQ4_9BILA</name>
<dbReference type="EMBL" id="CAJNOQ010001157">
    <property type="protein sequence ID" value="CAF0872554.1"/>
    <property type="molecule type" value="Genomic_DNA"/>
</dbReference>
<proteinExistence type="predicted"/>
<dbReference type="AlphaFoldDB" id="A0A813XNQ4"/>
<reference evidence="1" key="1">
    <citation type="submission" date="2021-02" db="EMBL/GenBank/DDBJ databases">
        <authorList>
            <person name="Nowell W R."/>
        </authorList>
    </citation>
    <scope>NUCLEOTIDE SEQUENCE</scope>
</reference>
<dbReference type="EMBL" id="CAJOBC010001157">
    <property type="protein sequence ID" value="CAF3659797.1"/>
    <property type="molecule type" value="Genomic_DNA"/>
</dbReference>
<comment type="caution">
    <text evidence="1">The sequence shown here is derived from an EMBL/GenBank/DDBJ whole genome shotgun (WGS) entry which is preliminary data.</text>
</comment>
<gene>
    <name evidence="1" type="ORF">GPM918_LOCUS7178</name>
    <name evidence="2" type="ORF">SRO942_LOCUS7178</name>
</gene>
<dbReference type="Proteomes" id="UP000663829">
    <property type="component" value="Unassembled WGS sequence"/>
</dbReference>